<name>A0A7S0CP64_9EUKA</name>
<organism evidence="11">
    <name type="scientific">Amorphochlora amoebiformis</name>
    <dbReference type="NCBI Taxonomy" id="1561963"/>
    <lineage>
        <taxon>Eukaryota</taxon>
        <taxon>Sar</taxon>
        <taxon>Rhizaria</taxon>
        <taxon>Cercozoa</taxon>
        <taxon>Chlorarachniophyceae</taxon>
        <taxon>Amorphochlora</taxon>
    </lineage>
</organism>
<evidence type="ECO:0000256" key="8">
    <source>
        <dbReference type="ARBA" id="ARBA00030619"/>
    </source>
</evidence>
<dbReference type="InterPro" id="IPR036621">
    <property type="entry name" value="Anticodon-bd_dom_sf"/>
</dbReference>
<dbReference type="SUPFAM" id="SSF55681">
    <property type="entry name" value="Class II aaRS and biotin synthetases"/>
    <property type="match status" value="1"/>
</dbReference>
<dbReference type="CDD" id="cd00773">
    <property type="entry name" value="HisRS-like_core"/>
    <property type="match status" value="1"/>
</dbReference>
<evidence type="ECO:0000259" key="10">
    <source>
        <dbReference type="PROSITE" id="PS50862"/>
    </source>
</evidence>
<accession>A0A7S0CP64</accession>
<dbReference type="EMBL" id="HBEM01001284">
    <property type="protein sequence ID" value="CAD8429867.1"/>
    <property type="molecule type" value="Transcribed_RNA"/>
</dbReference>
<evidence type="ECO:0000256" key="9">
    <source>
        <dbReference type="ARBA" id="ARBA00047639"/>
    </source>
</evidence>
<evidence type="ECO:0000256" key="1">
    <source>
        <dbReference type="ARBA" id="ARBA00008226"/>
    </source>
</evidence>
<dbReference type="PROSITE" id="PS50862">
    <property type="entry name" value="AA_TRNA_LIGASE_II"/>
    <property type="match status" value="1"/>
</dbReference>
<evidence type="ECO:0000256" key="5">
    <source>
        <dbReference type="ARBA" id="ARBA00022840"/>
    </source>
</evidence>
<dbReference type="GO" id="GO:0005524">
    <property type="term" value="F:ATP binding"/>
    <property type="evidence" value="ECO:0007669"/>
    <property type="project" value="UniProtKB-KW"/>
</dbReference>
<dbReference type="EC" id="6.1.1.21" evidence="2"/>
<dbReference type="Pfam" id="PF03129">
    <property type="entry name" value="HGTP_anticodon"/>
    <property type="match status" value="1"/>
</dbReference>
<dbReference type="GO" id="GO:0005737">
    <property type="term" value="C:cytoplasm"/>
    <property type="evidence" value="ECO:0007669"/>
    <property type="project" value="InterPro"/>
</dbReference>
<dbReference type="NCBIfam" id="TIGR00442">
    <property type="entry name" value="hisS"/>
    <property type="match status" value="1"/>
</dbReference>
<evidence type="ECO:0000256" key="4">
    <source>
        <dbReference type="ARBA" id="ARBA00022741"/>
    </source>
</evidence>
<evidence type="ECO:0000256" key="3">
    <source>
        <dbReference type="ARBA" id="ARBA00022598"/>
    </source>
</evidence>
<dbReference type="PANTHER" id="PTHR43707:SF1">
    <property type="entry name" value="HISTIDINE--TRNA LIGASE, MITOCHONDRIAL-RELATED"/>
    <property type="match status" value="1"/>
</dbReference>
<evidence type="ECO:0000313" key="11">
    <source>
        <dbReference type="EMBL" id="CAD8429867.1"/>
    </source>
</evidence>
<evidence type="ECO:0000256" key="2">
    <source>
        <dbReference type="ARBA" id="ARBA00012815"/>
    </source>
</evidence>
<dbReference type="HAMAP" id="MF_00127">
    <property type="entry name" value="His_tRNA_synth"/>
    <property type="match status" value="1"/>
</dbReference>
<comment type="catalytic activity">
    <reaction evidence="9">
        <text>tRNA(His) + L-histidine + ATP = L-histidyl-tRNA(His) + AMP + diphosphate + H(+)</text>
        <dbReference type="Rhea" id="RHEA:17313"/>
        <dbReference type="Rhea" id="RHEA-COMP:9665"/>
        <dbReference type="Rhea" id="RHEA-COMP:9689"/>
        <dbReference type="ChEBI" id="CHEBI:15378"/>
        <dbReference type="ChEBI" id="CHEBI:30616"/>
        <dbReference type="ChEBI" id="CHEBI:33019"/>
        <dbReference type="ChEBI" id="CHEBI:57595"/>
        <dbReference type="ChEBI" id="CHEBI:78442"/>
        <dbReference type="ChEBI" id="CHEBI:78527"/>
        <dbReference type="ChEBI" id="CHEBI:456215"/>
        <dbReference type="EC" id="6.1.1.21"/>
    </reaction>
</comment>
<keyword evidence="3" id="KW-0436">Ligase</keyword>
<keyword evidence="7" id="KW-0030">Aminoacyl-tRNA synthetase</keyword>
<dbReference type="GO" id="GO:0004821">
    <property type="term" value="F:histidine-tRNA ligase activity"/>
    <property type="evidence" value="ECO:0007669"/>
    <property type="project" value="UniProtKB-EC"/>
</dbReference>
<dbReference type="InterPro" id="IPR004516">
    <property type="entry name" value="HisRS/HisZ"/>
</dbReference>
<dbReference type="InterPro" id="IPR015807">
    <property type="entry name" value="His-tRNA-ligase"/>
</dbReference>
<dbReference type="GO" id="GO:0006427">
    <property type="term" value="P:histidyl-tRNA aminoacylation"/>
    <property type="evidence" value="ECO:0007669"/>
    <property type="project" value="InterPro"/>
</dbReference>
<dbReference type="FunFam" id="3.30.930.10:FF:000054">
    <property type="entry name" value="Histidine--tRNA ligase chloroplastic/mitochondrial"/>
    <property type="match status" value="1"/>
</dbReference>
<protein>
    <recommendedName>
        <fullName evidence="2">histidine--tRNA ligase</fullName>
        <ecNumber evidence="2">6.1.1.21</ecNumber>
    </recommendedName>
    <alternativeName>
        <fullName evidence="8">Histidyl-tRNA synthetase</fullName>
    </alternativeName>
</protein>
<sequence>MGADASKVKQLIDKKGSGELDYKLASALVNNLPKKLSAAGKKLLESIPQGKPVTVEAIFKAFEGVKVDIRNVSAAIKKSEASSGPKLDFTADEVKKSAEIEAMAERPKGRPTPEQAAALKKQKGAKSVFYQAVRQRLKLEKKEWSDKKIQKSIDAFKKSLEEGKDVKKAAIILEPPSGTRDFYPREYAVQRWLFSKMRSVGVAFGFQEYDAPVLEHAELYKRKAGEEITQQMYNFIDKEGAEVTLRPEMTPTLARMVLRQMDEAGEIRDLLPLKWFSIPQCWRFETTQRGRKREHYQWNMDIVGIKGVAAELELLAAITTFFKSLGITSKDVGIKINSRKVLGAIVQAAGVPKDMFAPVCVIIDKLDKIGPECVTAELLEKQVPKESASMILKAMECKSIQQLADLCEGKVDMGAVEELKSLFNDAKSYGFSDFLIFDASVVRGLAYYTGIVFECFDRRGELRAICGGGRYDRLMSLYGSQKEVPCVGFGFGDCVIVELLKELKLMPKVLHDTRRQVDFVVAPFNSALFGPACSVAGLLREGGFTVDMLQEPQKKVAKAFSYADRAGAKRIVLVAPSEWENKSVTVKDLRVEGLSAHDKAKNKGEIIPLTELVDRMKKDMS</sequence>
<dbReference type="InterPro" id="IPR041715">
    <property type="entry name" value="HisRS-like_core"/>
</dbReference>
<proteinExistence type="inferred from homology"/>
<dbReference type="InterPro" id="IPR004154">
    <property type="entry name" value="Anticodon-bd"/>
</dbReference>
<keyword evidence="5" id="KW-0067">ATP-binding</keyword>
<dbReference type="SUPFAM" id="SSF52954">
    <property type="entry name" value="Class II aaRS ABD-related"/>
    <property type="match status" value="1"/>
</dbReference>
<dbReference type="AlphaFoldDB" id="A0A7S0CP64"/>
<dbReference type="Gene3D" id="3.30.930.10">
    <property type="entry name" value="Bira Bifunctional Protein, Domain 2"/>
    <property type="match status" value="1"/>
</dbReference>
<dbReference type="InterPro" id="IPR006195">
    <property type="entry name" value="aa-tRNA-synth_II"/>
</dbReference>
<dbReference type="InterPro" id="IPR045864">
    <property type="entry name" value="aa-tRNA-synth_II/BPL/LPL"/>
</dbReference>
<reference evidence="11" key="1">
    <citation type="submission" date="2021-01" db="EMBL/GenBank/DDBJ databases">
        <authorList>
            <person name="Corre E."/>
            <person name="Pelletier E."/>
            <person name="Niang G."/>
            <person name="Scheremetjew M."/>
            <person name="Finn R."/>
            <person name="Kale V."/>
            <person name="Holt S."/>
            <person name="Cochrane G."/>
            <person name="Meng A."/>
            <person name="Brown T."/>
            <person name="Cohen L."/>
        </authorList>
    </citation>
    <scope>NUCLEOTIDE SEQUENCE</scope>
    <source>
        <strain evidence="11">CCMP2058</strain>
    </source>
</reference>
<dbReference type="PANTHER" id="PTHR43707">
    <property type="entry name" value="HISTIDYL-TRNA SYNTHETASE"/>
    <property type="match status" value="1"/>
</dbReference>
<feature type="domain" description="Aminoacyl-transfer RNA synthetases class-II family profile" evidence="10">
    <location>
        <begin position="178"/>
        <end position="507"/>
    </location>
</feature>
<keyword evidence="4" id="KW-0547">Nucleotide-binding</keyword>
<evidence type="ECO:0000256" key="6">
    <source>
        <dbReference type="ARBA" id="ARBA00022917"/>
    </source>
</evidence>
<dbReference type="Gene3D" id="3.40.50.800">
    <property type="entry name" value="Anticodon-binding domain"/>
    <property type="match status" value="1"/>
</dbReference>
<evidence type="ECO:0000256" key="7">
    <source>
        <dbReference type="ARBA" id="ARBA00023146"/>
    </source>
</evidence>
<comment type="similarity">
    <text evidence="1">Belongs to the class-II aminoacyl-tRNA synthetase family.</text>
</comment>
<dbReference type="Pfam" id="PF13393">
    <property type="entry name" value="tRNA-synt_His"/>
    <property type="match status" value="1"/>
</dbReference>
<gene>
    <name evidence="11" type="ORF">LAMO00422_LOCUS948</name>
</gene>
<keyword evidence="6" id="KW-0648">Protein biosynthesis</keyword>